<dbReference type="Pfam" id="PF09694">
    <property type="entry name" value="Gcw_chp"/>
    <property type="match status" value="1"/>
</dbReference>
<gene>
    <name evidence="2" type="ordered locus">MROS_2401</name>
</gene>
<keyword evidence="3" id="KW-1185">Reference proteome</keyword>
<keyword evidence="1" id="KW-0732">Signal</keyword>
<evidence type="ECO:0000313" key="2">
    <source>
        <dbReference type="EMBL" id="AFN75631.1"/>
    </source>
</evidence>
<dbReference type="RefSeq" id="WP_014857061.1">
    <property type="nucleotide sequence ID" value="NC_018178.1"/>
</dbReference>
<dbReference type="InterPro" id="IPR010239">
    <property type="entry name" value="CHP02001"/>
</dbReference>
<dbReference type="Proteomes" id="UP000009011">
    <property type="component" value="Chromosome"/>
</dbReference>
<feature type="chain" id="PRO_5003707137" description="Histidine kinase" evidence="1">
    <location>
        <begin position="21"/>
        <end position="235"/>
    </location>
</feature>
<organism evidence="2 3">
    <name type="scientific">Melioribacter roseus (strain DSM 23840 / JCM 17771 / VKM B-2668 / P3M-2)</name>
    <dbReference type="NCBI Taxonomy" id="1191523"/>
    <lineage>
        <taxon>Bacteria</taxon>
        <taxon>Pseudomonadati</taxon>
        <taxon>Ignavibacteriota</taxon>
        <taxon>Ignavibacteria</taxon>
        <taxon>Ignavibacteriales</taxon>
        <taxon>Melioribacteraceae</taxon>
        <taxon>Melioribacter</taxon>
    </lineage>
</organism>
<evidence type="ECO:0000313" key="3">
    <source>
        <dbReference type="Proteomes" id="UP000009011"/>
    </source>
</evidence>
<dbReference type="AlphaFoldDB" id="I7A6X3"/>
<dbReference type="STRING" id="1191523.MROS_2401"/>
<dbReference type="eggNOG" id="ENOG5032UVK">
    <property type="taxonomic scope" value="Bacteria"/>
</dbReference>
<protein>
    <recommendedName>
        <fullName evidence="4">Histidine kinase</fullName>
    </recommendedName>
</protein>
<accession>I7A6X3</accession>
<sequence>MKAFYKIFAILILSYGFIAAQELSVGADVVSRYIWRGADLGNNNPSIQPTIELSSGGFAAGFWGAYPMSDPAGLNEIDFYASYSFSLGKAGDLSIGFTDYMNPNSGTKIGNFNNYDDAEGPGAHFIELNVGYGGSESFPVSISFNYFLYNVENNPIYVELGYSTSVKDVSLDLFLGATPGEDALYYGTDSFNIINLGITAGKSIKISDSFELPVFGSVILNPATEDLFYVIGISL</sequence>
<dbReference type="KEGG" id="mro:MROS_2401"/>
<dbReference type="EMBL" id="CP003557">
    <property type="protein sequence ID" value="AFN75631.1"/>
    <property type="molecule type" value="Genomic_DNA"/>
</dbReference>
<proteinExistence type="predicted"/>
<feature type="signal peptide" evidence="1">
    <location>
        <begin position="1"/>
        <end position="20"/>
    </location>
</feature>
<evidence type="ECO:0000256" key="1">
    <source>
        <dbReference type="SAM" id="SignalP"/>
    </source>
</evidence>
<evidence type="ECO:0008006" key="4">
    <source>
        <dbReference type="Google" id="ProtNLM"/>
    </source>
</evidence>
<reference evidence="2 3" key="1">
    <citation type="journal article" date="2013" name="PLoS ONE">
        <title>Genomic analysis of Melioribacter roseus, facultatively anaerobic organotrophic bacterium representing a novel deep lineage within Bacteriodetes/Chlorobi group.</title>
        <authorList>
            <person name="Kadnikov V.V."/>
            <person name="Mardanov A.V."/>
            <person name="Podosokorskaya O.A."/>
            <person name="Gavrilov S.N."/>
            <person name="Kublanov I.V."/>
            <person name="Beletsky A.V."/>
            <person name="Bonch-Osmolovskaya E.A."/>
            <person name="Ravin N.V."/>
        </authorList>
    </citation>
    <scope>NUCLEOTIDE SEQUENCE [LARGE SCALE GENOMIC DNA]</scope>
    <source>
        <strain evidence="3">JCM 17771 / P3M-2</strain>
    </source>
</reference>
<name>I7A6X3_MELRP</name>
<dbReference type="OrthoDB" id="1065092at2"/>
<dbReference type="HOGENOM" id="CLU_082062_0_0_10"/>